<dbReference type="EMBL" id="LAJE02000397">
    <property type="protein sequence ID" value="OEO28152.1"/>
    <property type="molecule type" value="Genomic_DNA"/>
</dbReference>
<dbReference type="Proteomes" id="UP000095463">
    <property type="component" value="Unassembled WGS sequence"/>
</dbReference>
<dbReference type="OrthoDB" id="8910986at2"/>
<evidence type="ECO:0000313" key="2">
    <source>
        <dbReference type="EMBL" id="OEO28152.1"/>
    </source>
</evidence>
<dbReference type="InterPro" id="IPR045709">
    <property type="entry name" value="DUF6065"/>
</dbReference>
<feature type="region of interest" description="Disordered" evidence="1">
    <location>
        <begin position="208"/>
        <end position="235"/>
    </location>
</feature>
<proteinExistence type="predicted"/>
<dbReference type="AlphaFoldDB" id="A0A1E5XHT3"/>
<evidence type="ECO:0000256" key="1">
    <source>
        <dbReference type="SAM" id="MobiDB-lite"/>
    </source>
</evidence>
<reference evidence="2 3" key="1">
    <citation type="journal article" date="2015" name="Genome Announc.">
        <title>Genome Assemblies of Three Soil-Associated Devosia species: D. insulae, D. limi, and D. soli.</title>
        <authorList>
            <person name="Hassan Y.I."/>
            <person name="Lepp D."/>
            <person name="Zhou T."/>
        </authorList>
    </citation>
    <scope>NUCLEOTIDE SEQUENCE [LARGE SCALE GENOMIC DNA]</scope>
    <source>
        <strain evidence="2 3">DS-56</strain>
    </source>
</reference>
<comment type="caution">
    <text evidence="2">The sequence shown here is derived from an EMBL/GenBank/DDBJ whole genome shotgun (WGS) entry which is preliminary data.</text>
</comment>
<evidence type="ECO:0000313" key="3">
    <source>
        <dbReference type="Proteomes" id="UP000095463"/>
    </source>
</evidence>
<gene>
    <name evidence="2" type="ORF">VW23_006180</name>
</gene>
<organism evidence="2 3">
    <name type="scientific">Devosia insulae DS-56</name>
    <dbReference type="NCBI Taxonomy" id="1116389"/>
    <lineage>
        <taxon>Bacteria</taxon>
        <taxon>Pseudomonadati</taxon>
        <taxon>Pseudomonadota</taxon>
        <taxon>Alphaproteobacteria</taxon>
        <taxon>Hyphomicrobiales</taxon>
        <taxon>Devosiaceae</taxon>
        <taxon>Devosia</taxon>
    </lineage>
</organism>
<keyword evidence="3" id="KW-1185">Reference proteome</keyword>
<name>A0A1E5XHT3_9HYPH</name>
<protein>
    <submittedName>
        <fullName evidence="2">Uncharacterized protein</fullName>
    </submittedName>
</protein>
<sequence length="235" mass="26070">MGNLPAQLRAGDTDRAWMDATPNAYAYRCLPLTIANGLGWQVLNPRYLEAVWDGGDGLDAVRLHADGDSIAISHFGSGILTFHVNALFRTPPGVSMLVTGPFNEPKDAIVALSGVVETDWSPYTFTMNWKFTRPDTVVKFEAGEPIATLVPLELGRLEQLRPQTRHLASEPELAEQNAMWTESRNSFNKGLEVPGSDAQQQRWQKLYHRGSMPDGSPAARKHRTRLRMAAFQSPD</sequence>
<accession>A0A1E5XHT3</accession>
<dbReference type="Pfam" id="PF19541">
    <property type="entry name" value="DUF6065"/>
    <property type="match status" value="1"/>
</dbReference>